<feature type="compositionally biased region" description="Basic and acidic residues" evidence="5">
    <location>
        <begin position="1"/>
        <end position="30"/>
    </location>
</feature>
<feature type="region of interest" description="Disordered" evidence="5">
    <location>
        <begin position="857"/>
        <end position="897"/>
    </location>
</feature>
<sequence length="1080" mass="119185">MASQENRGRFSEATDEMRRAATREDGRRASASEGQDAPAEDKKKPNRLAAVITKLGLDAPTLITMFKGSLPPIIGIAMLQARPVATYFATLGYLIPIISVLAMVIMPRGKFLMNLLLNVLAVCVGSAVSMLALWSAVQARHNTASVGAQPTAAPSYNSSQSAVCAVWLFANIWFANVVRAKLPAFNLPVITYSILVNVSATFGPMMPTTAAAQSFVQQLMTAMLTALALAMGVNLLVFPVSSRLVVFKEVAGGIGLLRSLISLQKVYLASLKPDATFDAAMQTEVFLSKGDGPALQNEDEPKLSKEAEAAKALEETGAKLRELAGKMHADLPFAKRDVAWGKLNAKDLSELVKLFRNVYIPVLGMNTIIDIFKRFSERPDWESTEDAPNEKDVEKHVWKEVMKQVQEPFDILSEAVDQGLQHAALCLELTPRPKKALNKPAKPGFGPSDIDLEAGQEPKPGDPGFALVLDNKIQAFYSRKGELLKKWVQERGIDLDEGTTAPSHFRSERDQVQLYIILYMENLMHASGEAVQDLVDFADEKVENGTMSKKRLIAPTVHRLRKWFKAVFSNEDSSAEQTPDVMETGANLVHFGNAYNRKKDPEHMPPETPWEHFGNGLRKATNFFGSEESIFGFRVACATMTIGIVAFLEETQRFFMEQRLVWAMIIIAIGTSGQSVFGFLCRVGGTVLAMCLSLIIWYIVNERIPGVIVFLWLSIFINYYFFIKFPRFLPAVLMTIVTQVLIIGYELQVLTIGIAASERSGQPFYPTTLKSNVHGTAGDVNTPGSPAHQLFKVGRKIFGKVMMLVPSMSQHSEWQKWEPTIGGRFPREAYDNIIMRSTRILAYLTLTSYTLMHPTRVRLSDRSGEQQHDERRPRRSHLRGGSQSLHSRSRHPSASTTNREWMAALADVLDILKPTHHTILSTMTLLSNALLSGQSLPPFLPLPRPYEMTRDLMRMRLAAAAASASVPTIAVEDDVGDGAPIRMVDSRTGLDDFISRSKSHPGVGRRDHAVANILDPRNVEQPGYAEFAVLQVCTTLVCDDLEGLVRAVSGLVGVVDFSFSFDGSESSLDFGRAAGKKKVH</sequence>
<evidence type="ECO:0000256" key="4">
    <source>
        <dbReference type="ARBA" id="ARBA00023136"/>
    </source>
</evidence>
<feature type="transmembrane region" description="Helical" evidence="6">
    <location>
        <begin position="707"/>
        <end position="725"/>
    </location>
</feature>
<dbReference type="HOGENOM" id="CLU_001788_0_1_1"/>
<dbReference type="GeneID" id="4390024"/>
<keyword evidence="2 6" id="KW-0812">Transmembrane</keyword>
<feature type="transmembrane region" description="Helical" evidence="6">
    <location>
        <begin position="115"/>
        <end position="137"/>
    </location>
</feature>
<feature type="transmembrane region" description="Helical" evidence="6">
    <location>
        <begin position="683"/>
        <end position="700"/>
    </location>
</feature>
<evidence type="ECO:0000313" key="10">
    <source>
        <dbReference type="Proteomes" id="UP000001056"/>
    </source>
</evidence>
<name>Q2H781_CHAGB</name>
<dbReference type="STRING" id="306901.Q2H781"/>
<keyword evidence="3 6" id="KW-1133">Transmembrane helix</keyword>
<feature type="compositionally biased region" description="Polar residues" evidence="5">
    <location>
        <begin position="881"/>
        <end position="897"/>
    </location>
</feature>
<feature type="transmembrane region" description="Helical" evidence="6">
    <location>
        <begin position="660"/>
        <end position="677"/>
    </location>
</feature>
<organism evidence="9 10">
    <name type="scientific">Chaetomium globosum (strain ATCC 6205 / CBS 148.51 / DSM 1962 / NBRC 6347 / NRRL 1970)</name>
    <name type="common">Soil fungus</name>
    <dbReference type="NCBI Taxonomy" id="306901"/>
    <lineage>
        <taxon>Eukaryota</taxon>
        <taxon>Fungi</taxon>
        <taxon>Dikarya</taxon>
        <taxon>Ascomycota</taxon>
        <taxon>Pezizomycotina</taxon>
        <taxon>Sordariomycetes</taxon>
        <taxon>Sordariomycetidae</taxon>
        <taxon>Sordariales</taxon>
        <taxon>Chaetomiaceae</taxon>
        <taxon>Chaetomium</taxon>
    </lineage>
</organism>
<dbReference type="InterPro" id="IPR018823">
    <property type="entry name" value="ArAE_2_N"/>
</dbReference>
<evidence type="ECO:0000256" key="2">
    <source>
        <dbReference type="ARBA" id="ARBA00022692"/>
    </source>
</evidence>
<dbReference type="OrthoDB" id="2274698at2759"/>
<dbReference type="Pfam" id="PF10337">
    <property type="entry name" value="ArAE_2_N"/>
    <property type="match status" value="1"/>
</dbReference>
<dbReference type="VEuPathDB" id="FungiDB:CHGG_05484"/>
<dbReference type="EMBL" id="CH408031">
    <property type="protein sequence ID" value="EAQ88865.1"/>
    <property type="molecule type" value="Genomic_DNA"/>
</dbReference>
<feature type="region of interest" description="Disordered" evidence="5">
    <location>
        <begin position="436"/>
        <end position="457"/>
    </location>
</feature>
<feature type="transmembrane region" description="Helical" evidence="6">
    <location>
        <begin position="631"/>
        <end position="648"/>
    </location>
</feature>
<dbReference type="Pfam" id="PF13515">
    <property type="entry name" value="FUSC_2"/>
    <property type="match status" value="1"/>
</dbReference>
<dbReference type="OMA" id="YMENLMH"/>
<evidence type="ECO:0000256" key="1">
    <source>
        <dbReference type="ARBA" id="ARBA00004141"/>
    </source>
</evidence>
<gene>
    <name evidence="9" type="ORF">CHGG_05484</name>
</gene>
<accession>Q2H781</accession>
<feature type="transmembrane region" description="Helical" evidence="6">
    <location>
        <begin position="731"/>
        <end position="756"/>
    </location>
</feature>
<feature type="compositionally biased region" description="Basic and acidic residues" evidence="5">
    <location>
        <begin position="858"/>
        <end position="872"/>
    </location>
</feature>
<feature type="region of interest" description="Disordered" evidence="5">
    <location>
        <begin position="1"/>
        <end position="43"/>
    </location>
</feature>
<keyword evidence="10" id="KW-1185">Reference proteome</keyword>
<evidence type="ECO:0000259" key="8">
    <source>
        <dbReference type="Pfam" id="PF13515"/>
    </source>
</evidence>
<dbReference type="PANTHER" id="PTHR37994">
    <property type="entry name" value="ARAE_2_N DOMAIN-CONTAINING PROTEIN-RELATED"/>
    <property type="match status" value="1"/>
</dbReference>
<dbReference type="GO" id="GO:0016020">
    <property type="term" value="C:membrane"/>
    <property type="evidence" value="ECO:0007669"/>
    <property type="project" value="UniProtKB-SubCell"/>
</dbReference>
<feature type="domain" description="Integral membrane bound transporter" evidence="8">
    <location>
        <begin position="655"/>
        <end position="749"/>
    </location>
</feature>
<evidence type="ECO:0000256" key="3">
    <source>
        <dbReference type="ARBA" id="ARBA00022989"/>
    </source>
</evidence>
<comment type="subcellular location">
    <subcellularLocation>
        <location evidence="1">Membrane</location>
        <topology evidence="1">Multi-pass membrane protein</topology>
    </subcellularLocation>
</comment>
<proteinExistence type="predicted"/>
<evidence type="ECO:0000256" key="6">
    <source>
        <dbReference type="SAM" id="Phobius"/>
    </source>
</evidence>
<reference evidence="10" key="1">
    <citation type="journal article" date="2015" name="Genome Announc.">
        <title>Draft genome sequence of the cellulolytic fungus Chaetomium globosum.</title>
        <authorList>
            <person name="Cuomo C.A."/>
            <person name="Untereiner W.A."/>
            <person name="Ma L.-J."/>
            <person name="Grabherr M."/>
            <person name="Birren B.W."/>
        </authorList>
    </citation>
    <scope>NUCLEOTIDE SEQUENCE [LARGE SCALE GENOMIC DNA]</scope>
    <source>
        <strain evidence="10">ATCC 6205 / CBS 148.51 / DSM 1962 / NBRC 6347 / NRRL 1970</strain>
    </source>
</reference>
<dbReference type="InterPro" id="IPR049453">
    <property type="entry name" value="Memb_transporter_dom"/>
</dbReference>
<evidence type="ECO:0000256" key="5">
    <source>
        <dbReference type="SAM" id="MobiDB-lite"/>
    </source>
</evidence>
<feature type="transmembrane region" description="Helical" evidence="6">
    <location>
        <begin position="185"/>
        <end position="203"/>
    </location>
</feature>
<feature type="transmembrane region" description="Helical" evidence="6">
    <location>
        <begin position="215"/>
        <end position="238"/>
    </location>
</feature>
<protein>
    <submittedName>
        <fullName evidence="9">Uncharacterized protein</fullName>
    </submittedName>
</protein>
<dbReference type="RefSeq" id="XP_001221579.1">
    <property type="nucleotide sequence ID" value="XM_001221578.1"/>
</dbReference>
<dbReference type="Proteomes" id="UP000001056">
    <property type="component" value="Unassembled WGS sequence"/>
</dbReference>
<feature type="transmembrane region" description="Helical" evidence="6">
    <location>
        <begin position="86"/>
        <end position="106"/>
    </location>
</feature>
<keyword evidence="4 6" id="KW-0472">Membrane</keyword>
<feature type="domain" description="Putative ER transporter 6TM N-terminal" evidence="7">
    <location>
        <begin position="57"/>
        <end position="374"/>
    </location>
</feature>
<dbReference type="InParanoid" id="Q2H781"/>
<dbReference type="PANTHER" id="PTHR37994:SF4">
    <property type="entry name" value="ER TRANSPORTER 6TM N-TERMINAL DOMAIN-CONTAINING PROTEIN-RELATED"/>
    <property type="match status" value="1"/>
</dbReference>
<evidence type="ECO:0000259" key="7">
    <source>
        <dbReference type="Pfam" id="PF10337"/>
    </source>
</evidence>
<dbReference type="eggNOG" id="KOG4711">
    <property type="taxonomic scope" value="Eukaryota"/>
</dbReference>
<dbReference type="AlphaFoldDB" id="Q2H781"/>
<evidence type="ECO:0000313" key="9">
    <source>
        <dbReference type="EMBL" id="EAQ88865.1"/>
    </source>
</evidence>